<feature type="transmembrane region" description="Helical" evidence="6">
    <location>
        <begin position="156"/>
        <end position="177"/>
    </location>
</feature>
<name>A0A3T0HY43_9BACI</name>
<dbReference type="InterPro" id="IPR005496">
    <property type="entry name" value="Integral_membrane_TerC"/>
</dbReference>
<sequence length="245" mass="27300">MEFLNEILRTYSSFFSLEMLEQVLTSPSSWGIIGTLIILEGLLSADNALVLAVMVKHLPPKQRKKALFYGIFGAYFFRIVAIGLGVTLINIPWIKIVCGHYLLLIVFQNLLMRNDDEGAVANKKMGFWRTVLTVELMDIAFSIDSVIAAFGVSNQVWVLFLGGVLGILMMRGVAQLFLKLIDKVPEFEITAFVLIAIIGVKMITGAFGFHMNQAVFFSILITIFLGTFVVHFFKGNSGNEPTYKS</sequence>
<dbReference type="GO" id="GO:0016020">
    <property type="term" value="C:membrane"/>
    <property type="evidence" value="ECO:0007669"/>
    <property type="project" value="UniProtKB-SubCell"/>
</dbReference>
<evidence type="ECO:0000256" key="2">
    <source>
        <dbReference type="ARBA" id="ARBA00007511"/>
    </source>
</evidence>
<dbReference type="RefSeq" id="WP_127486714.1">
    <property type="nucleotide sequence ID" value="NZ_CP022572.1"/>
</dbReference>
<dbReference type="PANTHER" id="PTHR30238:SF6">
    <property type="entry name" value="TERC-LIKE PROTEIN"/>
    <property type="match status" value="1"/>
</dbReference>
<feature type="transmembrane region" description="Helical" evidence="6">
    <location>
        <begin position="30"/>
        <end position="54"/>
    </location>
</feature>
<evidence type="ECO:0000256" key="6">
    <source>
        <dbReference type="SAM" id="Phobius"/>
    </source>
</evidence>
<dbReference type="AlphaFoldDB" id="A0A3T0HY43"/>
<keyword evidence="8" id="KW-1185">Reference proteome</keyword>
<feature type="transmembrane region" description="Helical" evidence="6">
    <location>
        <begin position="215"/>
        <end position="233"/>
    </location>
</feature>
<evidence type="ECO:0000313" key="7">
    <source>
        <dbReference type="EMBL" id="AZU61989.1"/>
    </source>
</evidence>
<reference evidence="7 8" key="1">
    <citation type="submission" date="2017-07" db="EMBL/GenBank/DDBJ databases">
        <title>The complete genome sequence of Bacillus mesonae strain H20-5, an efficient strain improving plant abiotic stress resistance.</title>
        <authorList>
            <person name="Kim S.Y."/>
            <person name="Song H."/>
            <person name="Sang M.K."/>
            <person name="Weon H.-Y."/>
            <person name="Song J."/>
        </authorList>
    </citation>
    <scope>NUCLEOTIDE SEQUENCE [LARGE SCALE GENOMIC DNA]</scope>
    <source>
        <strain evidence="7 8">H20-5</strain>
    </source>
</reference>
<dbReference type="STRING" id="1193713.GCA_001636315_04883"/>
<gene>
    <name evidence="7" type="ORF">CHR53_12250</name>
</gene>
<proteinExistence type="inferred from homology"/>
<evidence type="ECO:0008006" key="9">
    <source>
        <dbReference type="Google" id="ProtNLM"/>
    </source>
</evidence>
<dbReference type="InterPro" id="IPR022493">
    <property type="entry name" value="CHP03716_TM_YkoY"/>
</dbReference>
<feature type="transmembrane region" description="Helical" evidence="6">
    <location>
        <begin position="189"/>
        <end position="209"/>
    </location>
</feature>
<dbReference type="Proteomes" id="UP000282892">
    <property type="component" value="Chromosome"/>
</dbReference>
<protein>
    <recommendedName>
        <fullName evidence="9">DUF475 domain-containing protein</fullName>
    </recommendedName>
</protein>
<dbReference type="NCBIfam" id="TIGR03716">
    <property type="entry name" value="R_switched_YkoY"/>
    <property type="match status" value="1"/>
</dbReference>
<evidence type="ECO:0000256" key="3">
    <source>
        <dbReference type="ARBA" id="ARBA00022692"/>
    </source>
</evidence>
<dbReference type="PANTHER" id="PTHR30238">
    <property type="entry name" value="MEMBRANE BOUND PREDICTED REDOX MODULATOR"/>
    <property type="match status" value="1"/>
</dbReference>
<evidence type="ECO:0000256" key="5">
    <source>
        <dbReference type="ARBA" id="ARBA00023136"/>
    </source>
</evidence>
<accession>A0A3T0HY43</accession>
<keyword evidence="5 6" id="KW-0472">Membrane</keyword>
<comment type="similarity">
    <text evidence="2">Belongs to the TerC family.</text>
</comment>
<evidence type="ECO:0000256" key="4">
    <source>
        <dbReference type="ARBA" id="ARBA00022989"/>
    </source>
</evidence>
<keyword evidence="3 6" id="KW-0812">Transmembrane</keyword>
<evidence type="ECO:0000313" key="8">
    <source>
        <dbReference type="Proteomes" id="UP000282892"/>
    </source>
</evidence>
<organism evidence="7 8">
    <name type="scientific">Neobacillus mesonae</name>
    <dbReference type="NCBI Taxonomy" id="1193713"/>
    <lineage>
        <taxon>Bacteria</taxon>
        <taxon>Bacillati</taxon>
        <taxon>Bacillota</taxon>
        <taxon>Bacilli</taxon>
        <taxon>Bacillales</taxon>
        <taxon>Bacillaceae</taxon>
        <taxon>Neobacillus</taxon>
    </lineage>
</organism>
<dbReference type="KEGG" id="nmk:CHR53_12250"/>
<dbReference type="EMBL" id="CP022572">
    <property type="protein sequence ID" value="AZU61989.1"/>
    <property type="molecule type" value="Genomic_DNA"/>
</dbReference>
<dbReference type="OrthoDB" id="9806211at2"/>
<evidence type="ECO:0000256" key="1">
    <source>
        <dbReference type="ARBA" id="ARBA00004141"/>
    </source>
</evidence>
<dbReference type="Pfam" id="PF03741">
    <property type="entry name" value="TerC"/>
    <property type="match status" value="1"/>
</dbReference>
<keyword evidence="4 6" id="KW-1133">Transmembrane helix</keyword>
<comment type="subcellular location">
    <subcellularLocation>
        <location evidence="1">Membrane</location>
        <topology evidence="1">Multi-pass membrane protein</topology>
    </subcellularLocation>
</comment>
<feature type="transmembrane region" description="Helical" evidence="6">
    <location>
        <begin position="66"/>
        <end position="86"/>
    </location>
</feature>